<name>A0A2C9DA36_9HYPH</name>
<dbReference type="Proteomes" id="UP000223606">
    <property type="component" value="Chromosome 1"/>
</dbReference>
<protein>
    <submittedName>
        <fullName evidence="6">Glycosyltransferase family 10 (Fucosyltransferase)</fullName>
    </submittedName>
</protein>
<dbReference type="Pfam" id="PF00852">
    <property type="entry name" value="Glyco_transf_10"/>
    <property type="match status" value="1"/>
</dbReference>
<dbReference type="KEGG" id="hdi:HDIA_3457"/>
<comment type="similarity">
    <text evidence="1">Belongs to the glycosyltransferase 10 family.</text>
</comment>
<evidence type="ECO:0000256" key="2">
    <source>
        <dbReference type="ARBA" id="ARBA00022676"/>
    </source>
</evidence>
<keyword evidence="3 6" id="KW-0808">Transferase</keyword>
<dbReference type="InterPro" id="IPR038577">
    <property type="entry name" value="GT10-like_C_sf"/>
</dbReference>
<accession>A0A2C9DA36</accession>
<dbReference type="GO" id="GO:0016020">
    <property type="term" value="C:membrane"/>
    <property type="evidence" value="ECO:0007669"/>
    <property type="project" value="InterPro"/>
</dbReference>
<evidence type="ECO:0000256" key="3">
    <source>
        <dbReference type="ARBA" id="ARBA00022679"/>
    </source>
</evidence>
<dbReference type="Gene3D" id="3.40.50.11660">
    <property type="entry name" value="Glycosyl transferase family 10, C-terminal domain"/>
    <property type="match status" value="1"/>
</dbReference>
<sequence length="369" mass="41402">MTVGERAGGAGLAEGKAGDPPRGATDEARPLVVKFFGRIGNPALLSRQLSAKPMDGLTFTFDWDAEDYDWVVIYDNLPADQGKRFSTRIDRLSCPANRTILLTSEPSSIKIYGHRFLRQFGHIASSQEPWAIRHPHHHFRQIGIRWFYGWNGDRLIDKDTLAAMPVPEKTLTVSTVCSSKAQAHTLHARRLIFTQELKKLLPELEVFGHGVRPMDDKAEALDDYRYHVAVENHRSLHHWTEKLADAFLGFTLPFYFGAPNADDYFPPESFIPIDISKPEEVAERIKAAIADNEYEKRLPHILEARRLVLERYNMFAGIGEIIAGAKDEADGLVGSPLRSQRAARKAAPLSALGDFALEGLVKLRNRLAN</sequence>
<keyword evidence="7" id="KW-1185">Reference proteome</keyword>
<evidence type="ECO:0000256" key="4">
    <source>
        <dbReference type="SAM" id="MobiDB-lite"/>
    </source>
</evidence>
<dbReference type="GO" id="GO:0046920">
    <property type="term" value="F:alpha-(1-&gt;3)-fucosyltransferase activity"/>
    <property type="evidence" value="ECO:0007669"/>
    <property type="project" value="TreeGrafter"/>
</dbReference>
<feature type="domain" description="Fucosyltransferase C-terminal" evidence="5">
    <location>
        <begin position="167"/>
        <end position="291"/>
    </location>
</feature>
<evidence type="ECO:0000313" key="6">
    <source>
        <dbReference type="EMBL" id="SON56998.1"/>
    </source>
</evidence>
<keyword evidence="2 6" id="KW-0328">Glycosyltransferase</keyword>
<dbReference type="InterPro" id="IPR055270">
    <property type="entry name" value="Glyco_tran_10_C"/>
</dbReference>
<feature type="compositionally biased region" description="Gly residues" evidence="4">
    <location>
        <begin position="1"/>
        <end position="12"/>
    </location>
</feature>
<evidence type="ECO:0000313" key="7">
    <source>
        <dbReference type="Proteomes" id="UP000223606"/>
    </source>
</evidence>
<dbReference type="RefSeq" id="WP_245883934.1">
    <property type="nucleotide sequence ID" value="NZ_LT960614.1"/>
</dbReference>
<dbReference type="InterPro" id="IPR001503">
    <property type="entry name" value="Glyco_trans_10"/>
</dbReference>
<dbReference type="AlphaFoldDB" id="A0A2C9DA36"/>
<reference evidence="7" key="1">
    <citation type="submission" date="2017-09" db="EMBL/GenBank/DDBJ databases">
        <title>Genome sequence of Nannocystis excedens DSM 71.</title>
        <authorList>
            <person name="Blom J."/>
        </authorList>
    </citation>
    <scope>NUCLEOTIDE SEQUENCE [LARGE SCALE GENOMIC DNA]</scope>
    <source>
        <strain evidence="7">type strain: E19</strain>
    </source>
</reference>
<feature type="region of interest" description="Disordered" evidence="4">
    <location>
        <begin position="1"/>
        <end position="24"/>
    </location>
</feature>
<dbReference type="SUPFAM" id="SSF53756">
    <property type="entry name" value="UDP-Glycosyltransferase/glycogen phosphorylase"/>
    <property type="match status" value="1"/>
</dbReference>
<evidence type="ECO:0000259" key="5">
    <source>
        <dbReference type="Pfam" id="PF00852"/>
    </source>
</evidence>
<dbReference type="PANTHER" id="PTHR11929">
    <property type="entry name" value="ALPHA- 1,3 -FUCOSYLTRANSFERASE"/>
    <property type="match status" value="1"/>
</dbReference>
<evidence type="ECO:0000256" key="1">
    <source>
        <dbReference type="ARBA" id="ARBA00008919"/>
    </source>
</evidence>
<gene>
    <name evidence="6" type="ORF">HDIA_3457</name>
</gene>
<organism evidence="6 7">
    <name type="scientific">Hartmannibacter diazotrophicus</name>
    <dbReference type="NCBI Taxonomy" id="1482074"/>
    <lineage>
        <taxon>Bacteria</taxon>
        <taxon>Pseudomonadati</taxon>
        <taxon>Pseudomonadota</taxon>
        <taxon>Alphaproteobacteria</taxon>
        <taxon>Hyphomicrobiales</taxon>
        <taxon>Pleomorphomonadaceae</taxon>
        <taxon>Hartmannibacter</taxon>
    </lineage>
</organism>
<dbReference type="EMBL" id="LT960614">
    <property type="protein sequence ID" value="SON56998.1"/>
    <property type="molecule type" value="Genomic_DNA"/>
</dbReference>
<proteinExistence type="inferred from homology"/>
<dbReference type="PANTHER" id="PTHR11929:SF194">
    <property type="entry name" value="ALPHA-(1,3)-FUCOSYLTRANSFERASE 10"/>
    <property type="match status" value="1"/>
</dbReference>